<sequence length="142" mass="15488">MHEDQVILHTLHQLRPPRPTNLFMIRSGCSGICVIVLEIVIVQEGSSDSLGSLESEIYLHSLKLVLGQCSWIELVAGYSLDIAYHLVKTNQVTNALGRHMSDVSGTKDVHEFTGTFASLRLCAITVDGETDGLGTLEQAVLL</sequence>
<protein>
    <submittedName>
        <fullName evidence="1">Uncharacterized protein</fullName>
    </submittedName>
</protein>
<accession>A0A397YYW1</accession>
<proteinExistence type="predicted"/>
<gene>
    <name evidence="1" type="ORF">BRARA_F01917</name>
</gene>
<evidence type="ECO:0000313" key="2">
    <source>
        <dbReference type="Proteomes" id="UP000264353"/>
    </source>
</evidence>
<evidence type="ECO:0000313" key="1">
    <source>
        <dbReference type="EMBL" id="RID58629.1"/>
    </source>
</evidence>
<dbReference type="EMBL" id="CM010633">
    <property type="protein sequence ID" value="RID58629.1"/>
    <property type="molecule type" value="Genomic_DNA"/>
</dbReference>
<dbReference type="AlphaFoldDB" id="A0A397YYW1"/>
<name>A0A397YYW1_BRACM</name>
<dbReference type="Proteomes" id="UP000264353">
    <property type="component" value="Chromosome A6"/>
</dbReference>
<organism evidence="1 2">
    <name type="scientific">Brassica campestris</name>
    <name type="common">Field mustard</name>
    <dbReference type="NCBI Taxonomy" id="3711"/>
    <lineage>
        <taxon>Eukaryota</taxon>
        <taxon>Viridiplantae</taxon>
        <taxon>Streptophyta</taxon>
        <taxon>Embryophyta</taxon>
        <taxon>Tracheophyta</taxon>
        <taxon>Spermatophyta</taxon>
        <taxon>Magnoliopsida</taxon>
        <taxon>eudicotyledons</taxon>
        <taxon>Gunneridae</taxon>
        <taxon>Pentapetalae</taxon>
        <taxon>rosids</taxon>
        <taxon>malvids</taxon>
        <taxon>Brassicales</taxon>
        <taxon>Brassicaceae</taxon>
        <taxon>Brassiceae</taxon>
        <taxon>Brassica</taxon>
    </lineage>
</organism>
<reference evidence="1 2" key="1">
    <citation type="submission" date="2018-06" db="EMBL/GenBank/DDBJ databases">
        <title>WGS assembly of Brassica rapa FPsc.</title>
        <authorList>
            <person name="Bowman J."/>
            <person name="Kohchi T."/>
            <person name="Yamato K."/>
            <person name="Jenkins J."/>
            <person name="Shu S."/>
            <person name="Ishizaki K."/>
            <person name="Yamaoka S."/>
            <person name="Nishihama R."/>
            <person name="Nakamura Y."/>
            <person name="Berger F."/>
            <person name="Adam C."/>
            <person name="Aki S."/>
            <person name="Althoff F."/>
            <person name="Araki T."/>
            <person name="Arteaga-Vazquez M."/>
            <person name="Balasubrmanian S."/>
            <person name="Bauer D."/>
            <person name="Boehm C."/>
            <person name="Briginshaw L."/>
            <person name="Caballero-Perez J."/>
            <person name="Catarino B."/>
            <person name="Chen F."/>
            <person name="Chiyoda S."/>
            <person name="Chovatia M."/>
            <person name="Davies K."/>
            <person name="Delmans M."/>
            <person name="Demura T."/>
            <person name="Dierschke T."/>
            <person name="Dolan L."/>
            <person name="Dorantes-Acosta A."/>
            <person name="Eklund D."/>
            <person name="Florent S."/>
            <person name="Flores-Sandoval E."/>
            <person name="Fujiyama A."/>
            <person name="Fukuzawa H."/>
            <person name="Galik B."/>
            <person name="Grimanelli D."/>
            <person name="Grimwood J."/>
            <person name="Grossniklaus U."/>
            <person name="Hamada T."/>
            <person name="Haseloff J."/>
            <person name="Hetherington A."/>
            <person name="Higo A."/>
            <person name="Hirakawa Y."/>
            <person name="Hundley H."/>
            <person name="Ikeda Y."/>
            <person name="Inoue K."/>
            <person name="Inoue S."/>
            <person name="Ishida S."/>
            <person name="Jia Q."/>
            <person name="Kakita M."/>
            <person name="Kanazawa T."/>
            <person name="Kawai Y."/>
            <person name="Kawashima T."/>
            <person name="Kennedy M."/>
            <person name="Kinose K."/>
            <person name="Kinoshita T."/>
            <person name="Kohara Y."/>
            <person name="Koide E."/>
            <person name="Komatsu K."/>
            <person name="Kopischke S."/>
            <person name="Kubo M."/>
            <person name="Kyozuka J."/>
            <person name="Lagercrantz U."/>
            <person name="Lin S."/>
            <person name="Lindquist E."/>
            <person name="Lipzen A."/>
            <person name="Lu C."/>
            <person name="Luna E."/>
            <person name="Martienssen R."/>
            <person name="Minamino N."/>
            <person name="Mizutani M."/>
            <person name="Mizutani M."/>
            <person name="Mochizuki N."/>
            <person name="Monte I."/>
            <person name="Mosher R."/>
            <person name="Nagasaki H."/>
            <person name="Nakagami H."/>
            <person name="Naramoto S."/>
            <person name="Nishitani K."/>
            <person name="Ohtani M."/>
            <person name="Okamoto T."/>
            <person name="Okumura M."/>
            <person name="Phillips J."/>
            <person name="Pollak B."/>
            <person name="Reinders A."/>
            <person name="Roevekamp M."/>
            <person name="Sano R."/>
            <person name="Sawa S."/>
            <person name="Schmid M."/>
            <person name="Shirakawa M."/>
            <person name="Solano R."/>
            <person name="Spunde A."/>
            <person name="Suetsugu N."/>
            <person name="Sugano S."/>
            <person name="Sugiyama A."/>
            <person name="Sun R."/>
            <person name="Suzuki Y."/>
            <person name="Takenaka M."/>
            <person name="Takezawa D."/>
            <person name="Tomogane H."/>
            <person name="Tsuzuki M."/>
            <person name="Ueda T."/>
            <person name="Umeda M."/>
            <person name="Ward J."/>
            <person name="Watanabe Y."/>
            <person name="Yazaki K."/>
            <person name="Yokoyama R."/>
            <person name="Yoshitake Y."/>
            <person name="Yotsui I."/>
            <person name="Zachgo S."/>
            <person name="Schmutz J."/>
        </authorList>
    </citation>
    <scope>NUCLEOTIDE SEQUENCE [LARGE SCALE GENOMIC DNA]</scope>
    <source>
        <strain evidence="2">cv. B-3</strain>
    </source>
</reference>